<protein>
    <submittedName>
        <fullName evidence="1">Uncharacterized protein</fullName>
    </submittedName>
</protein>
<dbReference type="Proteomes" id="UP001139502">
    <property type="component" value="Unassembled WGS sequence"/>
</dbReference>
<accession>A0A9X2HAQ1</accession>
<keyword evidence="2" id="KW-1185">Reference proteome</keyword>
<dbReference type="AlphaFoldDB" id="A0A9X2HAQ1"/>
<dbReference type="EMBL" id="JANAFB010000002">
    <property type="protein sequence ID" value="MCP3424740.1"/>
    <property type="molecule type" value="Genomic_DNA"/>
</dbReference>
<name>A0A9X2HAQ1_9MICC</name>
<reference evidence="1" key="1">
    <citation type="submission" date="2022-06" db="EMBL/GenBank/DDBJ databases">
        <title>Rothia sp. isolated from sandalwood seedling.</title>
        <authorList>
            <person name="Tuikhar N."/>
            <person name="Kirdat K."/>
            <person name="Thorat V."/>
            <person name="Swetha P."/>
            <person name="Padma S."/>
            <person name="Sundararaj R."/>
            <person name="Yadav A."/>
        </authorList>
    </citation>
    <scope>NUCLEOTIDE SEQUENCE</scope>
    <source>
        <strain evidence="1">AR01</strain>
    </source>
</reference>
<gene>
    <name evidence="1" type="ORF">NBM05_01490</name>
</gene>
<dbReference type="RefSeq" id="WP_254164576.1">
    <property type="nucleotide sequence ID" value="NZ_JANAFB010000002.1"/>
</dbReference>
<proteinExistence type="predicted"/>
<organism evidence="1 2">
    <name type="scientific">Rothia santali</name>
    <dbReference type="NCBI Taxonomy" id="2949643"/>
    <lineage>
        <taxon>Bacteria</taxon>
        <taxon>Bacillati</taxon>
        <taxon>Actinomycetota</taxon>
        <taxon>Actinomycetes</taxon>
        <taxon>Micrococcales</taxon>
        <taxon>Micrococcaceae</taxon>
        <taxon>Rothia</taxon>
    </lineage>
</organism>
<comment type="caution">
    <text evidence="1">The sequence shown here is derived from an EMBL/GenBank/DDBJ whole genome shotgun (WGS) entry which is preliminary data.</text>
</comment>
<evidence type="ECO:0000313" key="2">
    <source>
        <dbReference type="Proteomes" id="UP001139502"/>
    </source>
</evidence>
<sequence>MKTNTTLPAGDFRADADLMMLQSSTLPTPPAAAPAEADELVRPDLVARRDGVRGDLQGALDRGEISEEQLQRFLERIEARLLAEQAG</sequence>
<evidence type="ECO:0000313" key="1">
    <source>
        <dbReference type="EMBL" id="MCP3424740.1"/>
    </source>
</evidence>